<keyword evidence="6 8" id="KW-0406">Ion transport</keyword>
<organism evidence="9 10">
    <name type="scientific">Meloidogyne hapla</name>
    <name type="common">Root-knot nematode worm</name>
    <dbReference type="NCBI Taxonomy" id="6305"/>
    <lineage>
        <taxon>Eukaryota</taxon>
        <taxon>Metazoa</taxon>
        <taxon>Ecdysozoa</taxon>
        <taxon>Nematoda</taxon>
        <taxon>Chromadorea</taxon>
        <taxon>Rhabditida</taxon>
        <taxon>Tylenchina</taxon>
        <taxon>Tylenchomorpha</taxon>
        <taxon>Tylenchoidea</taxon>
        <taxon>Meloidogynidae</taxon>
        <taxon>Meloidogyninae</taxon>
        <taxon>Meloidogyne</taxon>
    </lineage>
</organism>
<dbReference type="PANTHER" id="PTHR11629">
    <property type="entry name" value="VACUOLAR PROTON ATPASES"/>
    <property type="match status" value="1"/>
</dbReference>
<evidence type="ECO:0000256" key="8">
    <source>
        <dbReference type="RuleBase" id="RU361189"/>
    </source>
</evidence>
<dbReference type="GO" id="GO:0046961">
    <property type="term" value="F:proton-transporting ATPase activity, rotational mechanism"/>
    <property type="evidence" value="ECO:0007669"/>
    <property type="project" value="InterPro"/>
</dbReference>
<dbReference type="WBParaSite" id="MhA1_Contig20.frz3.gene58">
    <property type="protein sequence ID" value="MhA1_Contig20.frz3.gene58"/>
    <property type="gene ID" value="MhA1_Contig20.frz3.gene58"/>
</dbReference>
<keyword evidence="3 8" id="KW-0813">Transport</keyword>
<evidence type="ECO:0000256" key="6">
    <source>
        <dbReference type="ARBA" id="ARBA00023065"/>
    </source>
</evidence>
<dbReference type="PANTHER" id="PTHR11629:SF73">
    <property type="entry name" value="V-TYPE PROTON ATPASE 116 KDA SUBUNIT A 2"/>
    <property type="match status" value="1"/>
</dbReference>
<protein>
    <recommendedName>
        <fullName evidence="8">V-type proton ATPase subunit a</fullName>
    </recommendedName>
</protein>
<evidence type="ECO:0000256" key="7">
    <source>
        <dbReference type="ARBA" id="ARBA00023136"/>
    </source>
</evidence>
<comment type="subcellular location">
    <subcellularLocation>
        <location evidence="1">Membrane</location>
        <topology evidence="1">Multi-pass membrane protein</topology>
    </subcellularLocation>
</comment>
<evidence type="ECO:0000256" key="2">
    <source>
        <dbReference type="ARBA" id="ARBA00009904"/>
    </source>
</evidence>
<proteinExistence type="inferred from homology"/>
<dbReference type="GO" id="GO:0051117">
    <property type="term" value="F:ATPase binding"/>
    <property type="evidence" value="ECO:0007669"/>
    <property type="project" value="TreeGrafter"/>
</dbReference>
<dbReference type="GO" id="GO:0007035">
    <property type="term" value="P:vacuolar acidification"/>
    <property type="evidence" value="ECO:0007669"/>
    <property type="project" value="TreeGrafter"/>
</dbReference>
<dbReference type="GO" id="GO:0033179">
    <property type="term" value="C:proton-transporting V-type ATPase, V0 domain"/>
    <property type="evidence" value="ECO:0007669"/>
    <property type="project" value="InterPro"/>
</dbReference>
<keyword evidence="4" id="KW-0812">Transmembrane</keyword>
<reference evidence="10" key="1">
    <citation type="submission" date="2016-11" db="UniProtKB">
        <authorList>
            <consortium name="WormBaseParasite"/>
        </authorList>
    </citation>
    <scope>IDENTIFICATION</scope>
</reference>
<evidence type="ECO:0000256" key="1">
    <source>
        <dbReference type="ARBA" id="ARBA00004141"/>
    </source>
</evidence>
<dbReference type="AlphaFoldDB" id="A0A1I8BEA6"/>
<comment type="similarity">
    <text evidence="2 8">Belongs to the V-ATPase 116 kDa subunit family.</text>
</comment>
<evidence type="ECO:0000313" key="9">
    <source>
        <dbReference type="Proteomes" id="UP000095281"/>
    </source>
</evidence>
<comment type="function">
    <text evidence="8">Essential component of the vacuolar proton pump (V-ATPase), a multimeric enzyme that catalyzes the translocation of protons across the membranes. Required for assembly and activity of the V-ATPase.</text>
</comment>
<dbReference type="GO" id="GO:0005886">
    <property type="term" value="C:plasma membrane"/>
    <property type="evidence" value="ECO:0007669"/>
    <property type="project" value="TreeGrafter"/>
</dbReference>
<evidence type="ECO:0000313" key="10">
    <source>
        <dbReference type="WBParaSite" id="MhA1_Contig20.frz3.gene58"/>
    </source>
</evidence>
<dbReference type="GO" id="GO:0016471">
    <property type="term" value="C:vacuolar proton-transporting V-type ATPase complex"/>
    <property type="evidence" value="ECO:0007669"/>
    <property type="project" value="TreeGrafter"/>
</dbReference>
<keyword evidence="8" id="KW-0375">Hydrogen ion transport</keyword>
<name>A0A1I8BEA6_MELHA</name>
<keyword evidence="5" id="KW-1133">Transmembrane helix</keyword>
<dbReference type="Proteomes" id="UP000095281">
    <property type="component" value="Unplaced"/>
</dbReference>
<keyword evidence="9" id="KW-1185">Reference proteome</keyword>
<evidence type="ECO:0000256" key="5">
    <source>
        <dbReference type="ARBA" id="ARBA00022989"/>
    </source>
</evidence>
<evidence type="ECO:0000256" key="4">
    <source>
        <dbReference type="ARBA" id="ARBA00022692"/>
    </source>
</evidence>
<evidence type="ECO:0000256" key="3">
    <source>
        <dbReference type="ARBA" id="ARBA00022448"/>
    </source>
</evidence>
<keyword evidence="7" id="KW-0472">Membrane</keyword>
<accession>A0A1I8BEA6</accession>
<sequence>MSQTREHRMKVLNAVAANHRSWLKQVRIHKSIYSTLNNFTFDGIGKFFVAECWVPLDDVQAVREALETGVFGDLGHGILMFLCGLYLVVRERNLEARQIKDEVKH</sequence>
<dbReference type="InterPro" id="IPR002490">
    <property type="entry name" value="V-ATPase_116kDa_su"/>
</dbReference>
<dbReference type="Pfam" id="PF01496">
    <property type="entry name" value="V_ATPase_I"/>
    <property type="match status" value="1"/>
</dbReference>